<dbReference type="InterPro" id="IPR026749">
    <property type="entry name" value="Tmem135"/>
</dbReference>
<name>A0A0N1HUQ3_9EURO</name>
<dbReference type="OrthoDB" id="291792at2759"/>
<protein>
    <recommendedName>
        <fullName evidence="3">Transmembrane protein</fullName>
    </recommendedName>
</protein>
<dbReference type="AlphaFoldDB" id="A0A0N1HUQ3"/>
<gene>
    <name evidence="1" type="ORF">AB675_6956</name>
</gene>
<evidence type="ECO:0000313" key="2">
    <source>
        <dbReference type="Proteomes" id="UP000038010"/>
    </source>
</evidence>
<proteinExistence type="predicted"/>
<dbReference type="PANTHER" id="PTHR12459:SF19">
    <property type="entry name" value="TRANSMEMBRANE PROTEIN 135 N-TERMINAL DOMAIN-CONTAINING PROTEIN"/>
    <property type="match status" value="1"/>
</dbReference>
<dbReference type="GeneID" id="28739164"/>
<dbReference type="EMBL" id="LFJN01000005">
    <property type="protein sequence ID" value="KPI43185.1"/>
    <property type="molecule type" value="Genomic_DNA"/>
</dbReference>
<comment type="caution">
    <text evidence="1">The sequence shown here is derived from an EMBL/GenBank/DDBJ whole genome shotgun (WGS) entry which is preliminary data.</text>
</comment>
<evidence type="ECO:0008006" key="3">
    <source>
        <dbReference type="Google" id="ProtNLM"/>
    </source>
</evidence>
<dbReference type="RefSeq" id="XP_018003148.1">
    <property type="nucleotide sequence ID" value="XM_018147286.1"/>
</dbReference>
<keyword evidence="2" id="KW-1185">Reference proteome</keyword>
<dbReference type="PANTHER" id="PTHR12459">
    <property type="entry name" value="TRANSMEMBRANE PROTEIN 135-RELATED"/>
    <property type="match status" value="1"/>
</dbReference>
<evidence type="ECO:0000313" key="1">
    <source>
        <dbReference type="EMBL" id="KPI43185.1"/>
    </source>
</evidence>
<sequence length="532" mass="59484">MAASTPMRLVLSPREQQLLTTFLRDHFSDKIRKPDEYDSQSAQRDNFNLASFRAASRVYAATSLSLKLVASTLNAVSLRTQRKSGRPVQLRKPIVASPSRFALSLASLLFFHRTLYRLFSKLRLQLLHEKVQNIRERWPKLYAILTSKLTPAIGASLSGLSFGICPSDQPRVTIAIYVGWRALEVLYDVLSARGLTRNNPFGHWAIFALAQGQLLHAFVFDRDCFPEAYSNLILANTPEYVQRRPTNLSPKVAWPTTNQIVDSIAEMARLNWPPFISPILRPNAKSPSSTLPPSINPIINPITSRAHPSLTNLSCALIHPSQTSCFIAYLRQTLLSFPSLLRFFTIYYGALSVVMSPQKFLPAQNNLLPQLNKLSQQIFRTTTALTGAIGVSWASICLFQQIFPRKFLPQFRFVLGGFLGGLFQIVEGNSSAGYANSMYAARTSVDSLWKVGVKRGWWRGVKGGDVYVLVAAMAVLNVCWDVGGERLRREQRMLRVLKVLRGEVELGLGEKKVKKESVPGESEAVVGMEKQD</sequence>
<reference evidence="1 2" key="1">
    <citation type="submission" date="2015-06" db="EMBL/GenBank/DDBJ databases">
        <title>Draft genome of the ant-associated black yeast Phialophora attae CBS 131958.</title>
        <authorList>
            <person name="Moreno L.F."/>
            <person name="Stielow B.J."/>
            <person name="de Hoog S."/>
            <person name="Vicente V.A."/>
            <person name="Weiss V.A."/>
            <person name="de Vries M."/>
            <person name="Cruz L.M."/>
            <person name="Souza E.M."/>
        </authorList>
    </citation>
    <scope>NUCLEOTIDE SEQUENCE [LARGE SCALE GENOMIC DNA]</scope>
    <source>
        <strain evidence="1 2">CBS 131958</strain>
    </source>
</reference>
<accession>A0A0N1HUQ3</accession>
<dbReference type="VEuPathDB" id="FungiDB:AB675_6956"/>
<dbReference type="Proteomes" id="UP000038010">
    <property type="component" value="Unassembled WGS sequence"/>
</dbReference>
<organism evidence="1 2">
    <name type="scientific">Cyphellophora attinorum</name>
    <dbReference type="NCBI Taxonomy" id="1664694"/>
    <lineage>
        <taxon>Eukaryota</taxon>
        <taxon>Fungi</taxon>
        <taxon>Dikarya</taxon>
        <taxon>Ascomycota</taxon>
        <taxon>Pezizomycotina</taxon>
        <taxon>Eurotiomycetes</taxon>
        <taxon>Chaetothyriomycetidae</taxon>
        <taxon>Chaetothyriales</taxon>
        <taxon>Cyphellophoraceae</taxon>
        <taxon>Cyphellophora</taxon>
    </lineage>
</organism>